<dbReference type="STRING" id="246437.L9KPU2"/>
<keyword evidence="3 11" id="KW-0479">Metal-binding</keyword>
<evidence type="ECO:0000313" key="12">
    <source>
        <dbReference type="EMBL" id="ELW63192.1"/>
    </source>
</evidence>
<dbReference type="GO" id="GO:0005743">
    <property type="term" value="C:mitochondrial inner membrane"/>
    <property type="evidence" value="ECO:0007669"/>
    <property type="project" value="UniProtKB-SubCell"/>
</dbReference>
<evidence type="ECO:0000256" key="8">
    <source>
        <dbReference type="ARBA" id="ARBA00023128"/>
    </source>
</evidence>
<dbReference type="InterPro" id="IPR002124">
    <property type="entry name" value="Cyt_c_oxidase_su5b"/>
</dbReference>
<evidence type="ECO:0000256" key="6">
    <source>
        <dbReference type="ARBA" id="ARBA00022946"/>
    </source>
</evidence>
<name>L9KPU2_TUPCH</name>
<evidence type="ECO:0000256" key="4">
    <source>
        <dbReference type="ARBA" id="ARBA00022792"/>
    </source>
</evidence>
<evidence type="ECO:0000256" key="11">
    <source>
        <dbReference type="PIRSR" id="PIRSR602124-1"/>
    </source>
</evidence>
<dbReference type="Pfam" id="PF01215">
    <property type="entry name" value="COX5B"/>
    <property type="match status" value="1"/>
</dbReference>
<reference evidence="13" key="2">
    <citation type="journal article" date="2013" name="Nat. Commun.">
        <title>Genome of the Chinese tree shrew.</title>
        <authorList>
            <person name="Fan Y."/>
            <person name="Huang Z.Y."/>
            <person name="Cao C.C."/>
            <person name="Chen C.S."/>
            <person name="Chen Y.X."/>
            <person name="Fan D.D."/>
            <person name="He J."/>
            <person name="Hou H.L."/>
            <person name="Hu L."/>
            <person name="Hu X.T."/>
            <person name="Jiang X.T."/>
            <person name="Lai R."/>
            <person name="Lang Y.S."/>
            <person name="Liang B."/>
            <person name="Liao S.G."/>
            <person name="Mu D."/>
            <person name="Ma Y.Y."/>
            <person name="Niu Y.Y."/>
            <person name="Sun X.Q."/>
            <person name="Xia J.Q."/>
            <person name="Xiao J."/>
            <person name="Xiong Z.Q."/>
            <person name="Xu L."/>
            <person name="Yang L."/>
            <person name="Zhang Y."/>
            <person name="Zhao W."/>
            <person name="Zhao X.D."/>
            <person name="Zheng Y.T."/>
            <person name="Zhou J.M."/>
            <person name="Zhu Y.B."/>
            <person name="Zhang G.J."/>
            <person name="Wang J."/>
            <person name="Yao Y.G."/>
        </authorList>
    </citation>
    <scope>NUCLEOTIDE SEQUENCE [LARGE SCALE GENOMIC DNA]</scope>
</reference>
<keyword evidence="8" id="KW-0496">Mitochondrion</keyword>
<keyword evidence="13" id="KW-1185">Reference proteome</keyword>
<organism evidence="12 13">
    <name type="scientific">Tupaia chinensis</name>
    <name type="common">Chinese tree shrew</name>
    <name type="synonym">Tupaia belangeri chinensis</name>
    <dbReference type="NCBI Taxonomy" id="246437"/>
    <lineage>
        <taxon>Eukaryota</taxon>
        <taxon>Metazoa</taxon>
        <taxon>Chordata</taxon>
        <taxon>Craniata</taxon>
        <taxon>Vertebrata</taxon>
        <taxon>Euteleostomi</taxon>
        <taxon>Mammalia</taxon>
        <taxon>Eutheria</taxon>
        <taxon>Euarchontoglires</taxon>
        <taxon>Scandentia</taxon>
        <taxon>Tupaiidae</taxon>
        <taxon>Tupaia</taxon>
    </lineage>
</organism>
<feature type="binding site" evidence="11">
    <location>
        <position position="114"/>
    </location>
    <ligand>
        <name>Zn(2+)</name>
        <dbReference type="ChEBI" id="CHEBI:29105"/>
    </ligand>
</feature>
<reference evidence="13" key="1">
    <citation type="submission" date="2012-07" db="EMBL/GenBank/DDBJ databases">
        <title>Genome of the Chinese tree shrew, a rising model animal genetically related to primates.</title>
        <authorList>
            <person name="Zhang G."/>
            <person name="Fan Y."/>
            <person name="Yao Y."/>
            <person name="Huang Z."/>
        </authorList>
    </citation>
    <scope>NUCLEOTIDE SEQUENCE [LARGE SCALE GENOMIC DNA]</scope>
</reference>
<evidence type="ECO:0000256" key="3">
    <source>
        <dbReference type="ARBA" id="ARBA00022723"/>
    </source>
</evidence>
<keyword evidence="9" id="KW-0472">Membrane</keyword>
<evidence type="ECO:0000256" key="2">
    <source>
        <dbReference type="ARBA" id="ARBA00020224"/>
    </source>
</evidence>
<evidence type="ECO:0000256" key="1">
    <source>
        <dbReference type="ARBA" id="ARBA00004273"/>
    </source>
</evidence>
<dbReference type="Gene3D" id="2.60.11.10">
    <property type="entry name" value="Cytochrome c oxidase, subunit Vb"/>
    <property type="match status" value="1"/>
</dbReference>
<dbReference type="EMBL" id="KB320791">
    <property type="protein sequence ID" value="ELW63192.1"/>
    <property type="molecule type" value="Genomic_DNA"/>
</dbReference>
<evidence type="ECO:0000313" key="13">
    <source>
        <dbReference type="Proteomes" id="UP000011518"/>
    </source>
</evidence>
<sequence>MEPISGAHFRKRTLQLVAGVMTSRVLHGAGTLVAQALRAHRPSGAAAVHSMASGVGVPTDDKQATGLGREVVMAAWKALDPYNLLLPKAASGTKEDPNLLVPSVTNKQTVGCICENTIVLSSGSG</sequence>
<keyword evidence="5 11" id="KW-0862">Zinc</keyword>
<comment type="subcellular location">
    <subcellularLocation>
        <location evidence="1">Mitochondrion inner membrane</location>
    </subcellularLocation>
</comment>
<evidence type="ECO:0000256" key="7">
    <source>
        <dbReference type="ARBA" id="ARBA00022990"/>
    </source>
</evidence>
<proteinExistence type="predicted"/>
<protein>
    <recommendedName>
        <fullName evidence="2">Cytochrome c oxidase subunit 5B, mitochondrial</fullName>
    </recommendedName>
    <alternativeName>
        <fullName evidence="10">Cytochrome c oxidase polypeptide Vb</fullName>
    </alternativeName>
</protein>
<gene>
    <name evidence="12" type="ORF">TREES_T100010731</name>
</gene>
<dbReference type="PANTHER" id="PTHR10122">
    <property type="entry name" value="CYTOCHROME C OXIDASE SUBUNIT 5B, MITOCHONDRIAL"/>
    <property type="match status" value="1"/>
</dbReference>
<dbReference type="GO" id="GO:0046872">
    <property type="term" value="F:metal ion binding"/>
    <property type="evidence" value="ECO:0007669"/>
    <property type="project" value="UniProtKB-KW"/>
</dbReference>
<evidence type="ECO:0000256" key="5">
    <source>
        <dbReference type="ARBA" id="ARBA00022833"/>
    </source>
</evidence>
<dbReference type="GO" id="GO:0006123">
    <property type="term" value="P:mitochondrial electron transport, cytochrome c to oxygen"/>
    <property type="evidence" value="ECO:0007669"/>
    <property type="project" value="InterPro"/>
</dbReference>
<keyword evidence="6" id="KW-0809">Transit peptide</keyword>
<dbReference type="PROSITE" id="PS51359">
    <property type="entry name" value="COX5B_2"/>
    <property type="match status" value="1"/>
</dbReference>
<dbReference type="GO" id="GO:0045277">
    <property type="term" value="C:respiratory chain complex IV"/>
    <property type="evidence" value="ECO:0007669"/>
    <property type="project" value="InterPro"/>
</dbReference>
<dbReference type="AlphaFoldDB" id="L9KPU2"/>
<dbReference type="SUPFAM" id="SSF57802">
    <property type="entry name" value="Rubredoxin-like"/>
    <property type="match status" value="1"/>
</dbReference>
<keyword evidence="4" id="KW-0999">Mitochondrion inner membrane</keyword>
<evidence type="ECO:0000256" key="9">
    <source>
        <dbReference type="ARBA" id="ARBA00023136"/>
    </source>
</evidence>
<evidence type="ECO:0000256" key="10">
    <source>
        <dbReference type="ARBA" id="ARBA00031048"/>
    </source>
</evidence>
<dbReference type="InterPro" id="IPR036972">
    <property type="entry name" value="Cyt_c_oxidase_su5b_sf"/>
</dbReference>
<dbReference type="PANTHER" id="PTHR10122:SF20">
    <property type="entry name" value="CYTOCHROME C OXIDASE SUBUNIT 5B, MITOCHONDRIAL"/>
    <property type="match status" value="1"/>
</dbReference>
<dbReference type="Proteomes" id="UP000011518">
    <property type="component" value="Unassembled WGS sequence"/>
</dbReference>
<dbReference type="InParanoid" id="L9KPU2"/>
<accession>L9KPU2</accession>
<keyword evidence="7" id="KW-0007">Acetylation</keyword>
<feature type="binding site" evidence="11">
    <location>
        <position position="112"/>
    </location>
    <ligand>
        <name>Zn(2+)</name>
        <dbReference type="ChEBI" id="CHEBI:29105"/>
    </ligand>
</feature>